<evidence type="ECO:0000256" key="2">
    <source>
        <dbReference type="ARBA" id="ARBA00022448"/>
    </source>
</evidence>
<dbReference type="PROSITE" id="PS51257">
    <property type="entry name" value="PROKAR_LIPOPROTEIN"/>
    <property type="match status" value="1"/>
</dbReference>
<evidence type="ECO:0000256" key="3">
    <source>
        <dbReference type="ARBA" id="ARBA00022723"/>
    </source>
</evidence>
<keyword evidence="8" id="KW-1185">Reference proteome</keyword>
<evidence type="ECO:0000256" key="4">
    <source>
        <dbReference type="ARBA" id="ARBA00022729"/>
    </source>
</evidence>
<accession>A0A221VWT4</accession>
<protein>
    <submittedName>
        <fullName evidence="7">Manganese ABC transporter substrate-binding lipoprotein</fullName>
    </submittedName>
</protein>
<dbReference type="GO" id="GO:0030313">
    <property type="term" value="C:cell envelope"/>
    <property type="evidence" value="ECO:0007669"/>
    <property type="project" value="UniProtKB-SubCell"/>
</dbReference>
<keyword evidence="4 6" id="KW-0732">Signal</keyword>
<dbReference type="PANTHER" id="PTHR42953">
    <property type="entry name" value="HIGH-AFFINITY ZINC UPTAKE SYSTEM PROTEIN ZNUA-RELATED"/>
    <property type="match status" value="1"/>
</dbReference>
<dbReference type="KEGG" id="ahg:AHOG_01725"/>
<proteinExistence type="predicted"/>
<dbReference type="Gene3D" id="3.40.50.1980">
    <property type="entry name" value="Nitrogenase molybdenum iron protein domain"/>
    <property type="match status" value="3"/>
</dbReference>
<dbReference type="InterPro" id="IPR050492">
    <property type="entry name" value="Bact_metal-bind_prot9"/>
</dbReference>
<dbReference type="EMBL" id="CP022521">
    <property type="protein sequence ID" value="ASO18010.1"/>
    <property type="molecule type" value="Genomic_DNA"/>
</dbReference>
<dbReference type="SUPFAM" id="SSF53807">
    <property type="entry name" value="Helical backbone' metal receptor"/>
    <property type="match status" value="1"/>
</dbReference>
<keyword evidence="2" id="KW-0813">Transport</keyword>
<sequence length="392" mass="41174">MRSRMRRPGALVGGLAVTVLTLAACGDGEPADQGGAGDGALRVTTSTNVWGSVVSAVGGDEVEVVALIDDPSADPHSYEGTPRDAAEVQDADLVVLNGGGYDEFMTRILESTDADKPTVDAAELFGLDDAHAEDDHAEDDHADEVSPDDDSRTGPGGEPVPAPPVDETEGTDDEHADDEHADETHGDDEHADDEHADDEHGGDEHGHGHDHGHDHGDGNEHVWYHVETVGAVADAVAEELGRLNPDSADVYTANAEAFHAEIHELGDRIDALGSDLDGAAHILSTEPLGQYLFARAGLHDVTPTDFLRAVDAETDPPAAAIAEINEAIDGGEIDALVFNPQTETGVTGQVRERAEAAGIPVVEFTETLPEGEEDYIAWMTGQVEALSTALRP</sequence>
<organism evidence="7 8">
    <name type="scientific">Actinoalloteichus hoggarensis</name>
    <dbReference type="NCBI Taxonomy" id="1470176"/>
    <lineage>
        <taxon>Bacteria</taxon>
        <taxon>Bacillati</taxon>
        <taxon>Actinomycetota</taxon>
        <taxon>Actinomycetes</taxon>
        <taxon>Pseudonocardiales</taxon>
        <taxon>Pseudonocardiaceae</taxon>
        <taxon>Actinoalloteichus</taxon>
    </lineage>
</organism>
<evidence type="ECO:0000313" key="8">
    <source>
        <dbReference type="Proteomes" id="UP000204221"/>
    </source>
</evidence>
<evidence type="ECO:0000256" key="5">
    <source>
        <dbReference type="SAM" id="MobiDB-lite"/>
    </source>
</evidence>
<name>A0A221VWT4_9PSEU</name>
<feature type="signal peptide" evidence="6">
    <location>
        <begin position="1"/>
        <end position="23"/>
    </location>
</feature>
<evidence type="ECO:0000256" key="6">
    <source>
        <dbReference type="SAM" id="SignalP"/>
    </source>
</evidence>
<dbReference type="AlphaFoldDB" id="A0A221VWT4"/>
<keyword evidence="3" id="KW-0479">Metal-binding</keyword>
<dbReference type="Proteomes" id="UP000204221">
    <property type="component" value="Chromosome"/>
</dbReference>
<evidence type="ECO:0000256" key="1">
    <source>
        <dbReference type="ARBA" id="ARBA00004196"/>
    </source>
</evidence>
<feature type="compositionally biased region" description="Acidic residues" evidence="5">
    <location>
        <begin position="166"/>
        <end position="181"/>
    </location>
</feature>
<comment type="subcellular location">
    <subcellularLocation>
        <location evidence="1">Cell envelope</location>
    </subcellularLocation>
</comment>
<gene>
    <name evidence="7" type="primary">psaA1</name>
    <name evidence="7" type="ORF">AHOG_01725</name>
</gene>
<reference evidence="7 8" key="1">
    <citation type="submission" date="2017-07" db="EMBL/GenBank/DDBJ databases">
        <title>Complete genome sequence of Actinoalloteichus hoggarensis DSM 45943, type strain of Actinoalloteichus hoggarensis.</title>
        <authorList>
            <person name="Ruckert C."/>
            <person name="Nouioui I."/>
            <person name="Willmese J."/>
            <person name="van Wezel G."/>
            <person name="Klenk H.-P."/>
            <person name="Kalinowski J."/>
            <person name="Zotchev S.B."/>
        </authorList>
    </citation>
    <scope>NUCLEOTIDE SEQUENCE [LARGE SCALE GENOMIC DNA]</scope>
    <source>
        <strain evidence="7 8">DSM 45943</strain>
    </source>
</reference>
<dbReference type="Pfam" id="PF01297">
    <property type="entry name" value="ZnuA"/>
    <property type="match status" value="1"/>
</dbReference>
<feature type="compositionally biased region" description="Acidic residues" evidence="5">
    <location>
        <begin position="135"/>
        <end position="148"/>
    </location>
</feature>
<dbReference type="RefSeq" id="WP_211290510.1">
    <property type="nucleotide sequence ID" value="NZ_CP022521.1"/>
</dbReference>
<dbReference type="InterPro" id="IPR006127">
    <property type="entry name" value="ZnuA-like"/>
</dbReference>
<dbReference type="GO" id="GO:0030001">
    <property type="term" value="P:metal ion transport"/>
    <property type="evidence" value="ECO:0007669"/>
    <property type="project" value="InterPro"/>
</dbReference>
<feature type="compositionally biased region" description="Basic and acidic residues" evidence="5">
    <location>
        <begin position="197"/>
        <end position="220"/>
    </location>
</feature>
<evidence type="ECO:0000313" key="7">
    <source>
        <dbReference type="EMBL" id="ASO18010.1"/>
    </source>
</evidence>
<feature type="chain" id="PRO_5043444746" evidence="6">
    <location>
        <begin position="24"/>
        <end position="392"/>
    </location>
</feature>
<dbReference type="GO" id="GO:0046872">
    <property type="term" value="F:metal ion binding"/>
    <property type="evidence" value="ECO:0007669"/>
    <property type="project" value="UniProtKB-KW"/>
</dbReference>
<keyword evidence="7" id="KW-0449">Lipoprotein</keyword>
<dbReference type="PANTHER" id="PTHR42953:SF1">
    <property type="entry name" value="METAL-BINDING PROTEIN HI_0362-RELATED"/>
    <property type="match status" value="1"/>
</dbReference>
<feature type="region of interest" description="Disordered" evidence="5">
    <location>
        <begin position="134"/>
        <end position="220"/>
    </location>
</feature>